<accession>A0A8H7RSB3</accession>
<reference evidence="2 3" key="1">
    <citation type="submission" date="2020-12" db="EMBL/GenBank/DDBJ databases">
        <title>Metabolic potential, ecology and presence of endohyphal bacteria is reflected in genomic diversity of Mucoromycotina.</title>
        <authorList>
            <person name="Muszewska A."/>
            <person name="Okrasinska A."/>
            <person name="Steczkiewicz K."/>
            <person name="Drgas O."/>
            <person name="Orlowska M."/>
            <person name="Perlinska-Lenart U."/>
            <person name="Aleksandrzak-Piekarczyk T."/>
            <person name="Szatraj K."/>
            <person name="Zielenkiewicz U."/>
            <person name="Pilsyk S."/>
            <person name="Malc E."/>
            <person name="Mieczkowski P."/>
            <person name="Kruszewska J.S."/>
            <person name="Biernat P."/>
            <person name="Pawlowska J."/>
        </authorList>
    </citation>
    <scope>NUCLEOTIDE SEQUENCE [LARGE SCALE GENOMIC DNA]</scope>
    <source>
        <strain evidence="2 3">CBS 142.35</strain>
    </source>
</reference>
<comment type="caution">
    <text evidence="2">The sequence shown here is derived from an EMBL/GenBank/DDBJ whole genome shotgun (WGS) entry which is preliminary data.</text>
</comment>
<dbReference type="Proteomes" id="UP000646827">
    <property type="component" value="Unassembled WGS sequence"/>
</dbReference>
<evidence type="ECO:0000313" key="3">
    <source>
        <dbReference type="Proteomes" id="UP000646827"/>
    </source>
</evidence>
<feature type="compositionally biased region" description="Low complexity" evidence="1">
    <location>
        <begin position="1"/>
        <end position="22"/>
    </location>
</feature>
<proteinExistence type="predicted"/>
<dbReference type="EMBL" id="JAEPRB010000485">
    <property type="protein sequence ID" value="KAG2215785.1"/>
    <property type="molecule type" value="Genomic_DNA"/>
</dbReference>
<dbReference type="AlphaFoldDB" id="A0A8H7RSB3"/>
<name>A0A8H7RSB3_9FUNG</name>
<organism evidence="2 3">
    <name type="scientific">Circinella minor</name>
    <dbReference type="NCBI Taxonomy" id="1195481"/>
    <lineage>
        <taxon>Eukaryota</taxon>
        <taxon>Fungi</taxon>
        <taxon>Fungi incertae sedis</taxon>
        <taxon>Mucoromycota</taxon>
        <taxon>Mucoromycotina</taxon>
        <taxon>Mucoromycetes</taxon>
        <taxon>Mucorales</taxon>
        <taxon>Lichtheimiaceae</taxon>
        <taxon>Circinella</taxon>
    </lineage>
</organism>
<feature type="region of interest" description="Disordered" evidence="1">
    <location>
        <begin position="1"/>
        <end position="40"/>
    </location>
</feature>
<protein>
    <submittedName>
        <fullName evidence="2">Uncharacterized protein</fullName>
    </submittedName>
</protein>
<gene>
    <name evidence="2" type="ORF">INT45_001788</name>
</gene>
<sequence>MDSQSSNSSNSSNTSVTAQNVTEPVKKARGRPRKTLQQETTIVPKRAHRVYRDPEIIQLIDRIQNITSNATEARRDLLIPEKTTQRY</sequence>
<evidence type="ECO:0000313" key="2">
    <source>
        <dbReference type="EMBL" id="KAG2215785.1"/>
    </source>
</evidence>
<keyword evidence="3" id="KW-1185">Reference proteome</keyword>
<evidence type="ECO:0000256" key="1">
    <source>
        <dbReference type="SAM" id="MobiDB-lite"/>
    </source>
</evidence>